<reference evidence="2" key="1">
    <citation type="journal article" date="2021" name="Mol. Ecol. Resour.">
        <title>Apolygus lucorum genome provides insights into omnivorousness and mesophyll feeding.</title>
        <authorList>
            <person name="Liu Y."/>
            <person name="Liu H."/>
            <person name="Wang H."/>
            <person name="Huang T."/>
            <person name="Liu B."/>
            <person name="Yang B."/>
            <person name="Yin L."/>
            <person name="Li B."/>
            <person name="Zhang Y."/>
            <person name="Zhang S."/>
            <person name="Jiang F."/>
            <person name="Zhang X."/>
            <person name="Ren Y."/>
            <person name="Wang B."/>
            <person name="Wang S."/>
            <person name="Lu Y."/>
            <person name="Wu K."/>
            <person name="Fan W."/>
            <person name="Wang G."/>
        </authorList>
    </citation>
    <scope>NUCLEOTIDE SEQUENCE</scope>
    <source>
        <strain evidence="2">12Hb</strain>
    </source>
</reference>
<dbReference type="Proteomes" id="UP000466442">
    <property type="component" value="Unassembled WGS sequence"/>
</dbReference>
<protein>
    <submittedName>
        <fullName evidence="2">Uncharacterized protein</fullName>
    </submittedName>
</protein>
<dbReference type="AlphaFoldDB" id="A0A8S9WJ64"/>
<evidence type="ECO:0000256" key="1">
    <source>
        <dbReference type="SAM" id="MobiDB-lite"/>
    </source>
</evidence>
<evidence type="ECO:0000313" key="3">
    <source>
        <dbReference type="Proteomes" id="UP000466442"/>
    </source>
</evidence>
<feature type="region of interest" description="Disordered" evidence="1">
    <location>
        <begin position="140"/>
        <end position="188"/>
    </location>
</feature>
<name>A0A8S9WJ64_APOLU</name>
<evidence type="ECO:0000313" key="2">
    <source>
        <dbReference type="EMBL" id="KAF6197412.1"/>
    </source>
</evidence>
<organism evidence="2 3">
    <name type="scientific">Apolygus lucorum</name>
    <name type="common">Small green plant bug</name>
    <name type="synonym">Lygocoris lucorum</name>
    <dbReference type="NCBI Taxonomy" id="248454"/>
    <lineage>
        <taxon>Eukaryota</taxon>
        <taxon>Metazoa</taxon>
        <taxon>Ecdysozoa</taxon>
        <taxon>Arthropoda</taxon>
        <taxon>Hexapoda</taxon>
        <taxon>Insecta</taxon>
        <taxon>Pterygota</taxon>
        <taxon>Neoptera</taxon>
        <taxon>Paraneoptera</taxon>
        <taxon>Hemiptera</taxon>
        <taxon>Heteroptera</taxon>
        <taxon>Panheteroptera</taxon>
        <taxon>Cimicomorpha</taxon>
        <taxon>Miridae</taxon>
        <taxon>Mirini</taxon>
        <taxon>Apolygus</taxon>
    </lineage>
</organism>
<feature type="compositionally biased region" description="Polar residues" evidence="1">
    <location>
        <begin position="165"/>
        <end position="174"/>
    </location>
</feature>
<gene>
    <name evidence="2" type="ORF">GE061_020228</name>
</gene>
<feature type="region of interest" description="Disordered" evidence="1">
    <location>
        <begin position="392"/>
        <end position="422"/>
    </location>
</feature>
<feature type="compositionally biased region" description="Polar residues" evidence="1">
    <location>
        <begin position="405"/>
        <end position="416"/>
    </location>
</feature>
<dbReference type="EMBL" id="WIXP02000071">
    <property type="protein sequence ID" value="KAF6197412.1"/>
    <property type="molecule type" value="Genomic_DNA"/>
</dbReference>
<dbReference type="OrthoDB" id="6626910at2759"/>
<feature type="non-terminal residue" evidence="2">
    <location>
        <position position="1"/>
    </location>
</feature>
<proteinExistence type="predicted"/>
<feature type="region of interest" description="Disordered" evidence="1">
    <location>
        <begin position="650"/>
        <end position="671"/>
    </location>
</feature>
<accession>A0A8S9WJ64</accession>
<sequence>MLDEFLDTILLNASEMMALNAYLAGQVDALRESQGSINRMSQAIANQLSKDIKNAVAPSTAPVLQRVAQVQEDLKRISAPLDQKKFSEEVLSAVSRVSSELKTQQEEMAKRQEEVLKNQSASYAKAIQSVTPLGMEWQSIQPKRRGARKAPAPSPQEQEKVGAPATNSTSTNRASIPAPERARKKPISEEEIKEACQQDENLLFIDLPEGGESMEFMAQVKLALNPRATGIEMVDMRQTARGGVAIRVNSSSDKEKIENLPPFRDGTMSLRTAPKRKPRLLILRVPIENTSETLKDQLIARNQNLGGDWTTVKPLYTIKYGRVREGAVFVSWVVELEPNAWMKAKDQGRVFLDFQTCNVRNFLEVTRCFNCQAYGHTAKAYEMSALGDDQNEAIGGGVRTHPRSGGNSMDAPTSGPSKRPRADEREDIIHPCVEFYFGPAEQILQLVASIQECLRSAEPGLDLDISNELDQHLESIRKLGTKMASQNTYLAGKCASYQEMRNEKMLDKITDAVQKNVKTNSVSPVLKSVNELREQVRIHTADGSGQDRELVLGALASVEKRMEQQATRYSDILKLIGNSPHAGPTQPLQQQSYANAVITGQSSPQIESDLWQPVGRRRVRQAAASNVEGSSRTADQQTIPQVKAQLRASLAERGGPTPGKKNSTVLLAADD</sequence>
<keyword evidence="3" id="KW-1185">Reference proteome</keyword>
<comment type="caution">
    <text evidence="2">The sequence shown here is derived from an EMBL/GenBank/DDBJ whole genome shotgun (WGS) entry which is preliminary data.</text>
</comment>